<dbReference type="CDD" id="cd04515">
    <property type="entry name" value="Alpha_kinase"/>
    <property type="match status" value="1"/>
</dbReference>
<evidence type="ECO:0000256" key="2">
    <source>
        <dbReference type="ARBA" id="ARBA00022679"/>
    </source>
</evidence>
<dbReference type="InterPro" id="IPR051852">
    <property type="entry name" value="Alpha-type_PK"/>
</dbReference>
<dbReference type="PANTHER" id="PTHR45992">
    <property type="entry name" value="EUKARYOTIC ELONGATION FACTOR 2 KINASE-RELATED"/>
    <property type="match status" value="1"/>
</dbReference>
<dbReference type="PROSITE" id="PS51158">
    <property type="entry name" value="ALPHA_KINASE"/>
    <property type="match status" value="1"/>
</dbReference>
<evidence type="ECO:0000313" key="8">
    <source>
        <dbReference type="EMBL" id="KAF9522684.1"/>
    </source>
</evidence>
<keyword evidence="9" id="KW-1185">Reference proteome</keyword>
<sequence>MHSKLLITSGKDLGDYVAKRFFKLSQDDTSSPNSFIEDYGEHRSMTIQEAIRISQGTWILKEFFKHAENFPNIAVDNALRFASVFLAEETGEGVPSPASHVLEPNIKPLWIVESWRAKAVTKFTGTLNHSSVRADSLSQTVHAFAHFSYLFTKGEMVFADLQGTPAFNNGESVTILFDVMTHTLHGDSGIGDHGEEGIQSFLETHTCGEICAGLDIKGRVAKENDDDEDDDEDTLDRKGKGKADKQLTEKVEGKFSDDEEDIDQLAKDHD</sequence>
<dbReference type="EMBL" id="MU157937">
    <property type="protein sequence ID" value="KAF9522684.1"/>
    <property type="molecule type" value="Genomic_DNA"/>
</dbReference>
<feature type="region of interest" description="Disordered" evidence="6">
    <location>
        <begin position="221"/>
        <end position="270"/>
    </location>
</feature>
<keyword evidence="4 8" id="KW-0418">Kinase</keyword>
<keyword evidence="5" id="KW-0067">ATP-binding</keyword>
<dbReference type="InterPro" id="IPR011009">
    <property type="entry name" value="Kinase-like_dom_sf"/>
</dbReference>
<organism evidence="8 9">
    <name type="scientific">Crepidotus variabilis</name>
    <dbReference type="NCBI Taxonomy" id="179855"/>
    <lineage>
        <taxon>Eukaryota</taxon>
        <taxon>Fungi</taxon>
        <taxon>Dikarya</taxon>
        <taxon>Basidiomycota</taxon>
        <taxon>Agaricomycotina</taxon>
        <taxon>Agaricomycetes</taxon>
        <taxon>Agaricomycetidae</taxon>
        <taxon>Agaricales</taxon>
        <taxon>Agaricineae</taxon>
        <taxon>Crepidotaceae</taxon>
        <taxon>Crepidotus</taxon>
    </lineage>
</organism>
<keyword evidence="1" id="KW-0723">Serine/threonine-protein kinase</keyword>
<dbReference type="InterPro" id="IPR004166">
    <property type="entry name" value="a-kinase_dom"/>
</dbReference>
<keyword evidence="2" id="KW-0808">Transferase</keyword>
<dbReference type="Gene3D" id="3.20.200.10">
    <property type="entry name" value="MHCK/EF2 kinase"/>
    <property type="match status" value="1"/>
</dbReference>
<feature type="domain" description="Alpha-type protein kinase" evidence="7">
    <location>
        <begin position="1"/>
        <end position="219"/>
    </location>
</feature>
<accession>A0A9P6E5A1</accession>
<dbReference type="SMART" id="SM00811">
    <property type="entry name" value="Alpha_kinase"/>
    <property type="match status" value="1"/>
</dbReference>
<dbReference type="AlphaFoldDB" id="A0A9P6E5A1"/>
<dbReference type="GO" id="GO:0004674">
    <property type="term" value="F:protein serine/threonine kinase activity"/>
    <property type="evidence" value="ECO:0007669"/>
    <property type="project" value="UniProtKB-KW"/>
</dbReference>
<evidence type="ECO:0000259" key="7">
    <source>
        <dbReference type="PROSITE" id="PS51158"/>
    </source>
</evidence>
<dbReference type="SUPFAM" id="SSF56112">
    <property type="entry name" value="Protein kinase-like (PK-like)"/>
    <property type="match status" value="1"/>
</dbReference>
<dbReference type="OrthoDB" id="2744370at2759"/>
<evidence type="ECO:0000256" key="3">
    <source>
        <dbReference type="ARBA" id="ARBA00022741"/>
    </source>
</evidence>
<gene>
    <name evidence="8" type="ORF">CPB83DRAFT_776741</name>
</gene>
<keyword evidence="3" id="KW-0547">Nucleotide-binding</keyword>
<feature type="compositionally biased region" description="Basic and acidic residues" evidence="6">
    <location>
        <begin position="235"/>
        <end position="256"/>
    </location>
</feature>
<comment type="caution">
    <text evidence="8">The sequence shown here is derived from an EMBL/GenBank/DDBJ whole genome shotgun (WGS) entry which is preliminary data.</text>
</comment>
<evidence type="ECO:0000313" key="9">
    <source>
        <dbReference type="Proteomes" id="UP000807306"/>
    </source>
</evidence>
<dbReference type="Pfam" id="PF02816">
    <property type="entry name" value="Alpha_kinase"/>
    <property type="match status" value="1"/>
</dbReference>
<evidence type="ECO:0000256" key="4">
    <source>
        <dbReference type="ARBA" id="ARBA00022777"/>
    </source>
</evidence>
<proteinExistence type="predicted"/>
<evidence type="ECO:0000256" key="6">
    <source>
        <dbReference type="SAM" id="MobiDB-lite"/>
    </source>
</evidence>
<protein>
    <submittedName>
        <fullName evidence="8">Kinase-like domain-containing protein</fullName>
    </submittedName>
</protein>
<evidence type="ECO:0000256" key="1">
    <source>
        <dbReference type="ARBA" id="ARBA00022527"/>
    </source>
</evidence>
<dbReference type="GO" id="GO:0005524">
    <property type="term" value="F:ATP binding"/>
    <property type="evidence" value="ECO:0007669"/>
    <property type="project" value="UniProtKB-KW"/>
</dbReference>
<evidence type="ECO:0000256" key="5">
    <source>
        <dbReference type="ARBA" id="ARBA00022840"/>
    </source>
</evidence>
<name>A0A9P6E5A1_9AGAR</name>
<dbReference type="Proteomes" id="UP000807306">
    <property type="component" value="Unassembled WGS sequence"/>
</dbReference>
<feature type="compositionally biased region" description="Acidic residues" evidence="6">
    <location>
        <begin position="224"/>
        <end position="234"/>
    </location>
</feature>
<reference evidence="8" key="1">
    <citation type="submission" date="2020-11" db="EMBL/GenBank/DDBJ databases">
        <authorList>
            <consortium name="DOE Joint Genome Institute"/>
            <person name="Ahrendt S."/>
            <person name="Riley R."/>
            <person name="Andreopoulos W."/>
            <person name="Labutti K."/>
            <person name="Pangilinan J."/>
            <person name="Ruiz-Duenas F.J."/>
            <person name="Barrasa J.M."/>
            <person name="Sanchez-Garcia M."/>
            <person name="Camarero S."/>
            <person name="Miyauchi S."/>
            <person name="Serrano A."/>
            <person name="Linde D."/>
            <person name="Babiker R."/>
            <person name="Drula E."/>
            <person name="Ayuso-Fernandez I."/>
            <person name="Pacheco R."/>
            <person name="Padilla G."/>
            <person name="Ferreira P."/>
            <person name="Barriuso J."/>
            <person name="Kellner H."/>
            <person name="Castanera R."/>
            <person name="Alfaro M."/>
            <person name="Ramirez L."/>
            <person name="Pisabarro A.G."/>
            <person name="Kuo A."/>
            <person name="Tritt A."/>
            <person name="Lipzen A."/>
            <person name="He G."/>
            <person name="Yan M."/>
            <person name="Ng V."/>
            <person name="Cullen D."/>
            <person name="Martin F."/>
            <person name="Rosso M.-N."/>
            <person name="Henrissat B."/>
            <person name="Hibbett D."/>
            <person name="Martinez A.T."/>
            <person name="Grigoriev I.V."/>
        </authorList>
    </citation>
    <scope>NUCLEOTIDE SEQUENCE</scope>
    <source>
        <strain evidence="8">CBS 506.95</strain>
    </source>
</reference>